<dbReference type="GO" id="GO:0097367">
    <property type="term" value="F:carbohydrate derivative binding"/>
    <property type="evidence" value="ECO:0007669"/>
    <property type="project" value="InterPro"/>
</dbReference>
<evidence type="ECO:0000313" key="5">
    <source>
        <dbReference type="Proteomes" id="UP000414364"/>
    </source>
</evidence>
<protein>
    <submittedName>
        <fullName evidence="2">MurR/RpiR family transcriptional regulator</fullName>
    </submittedName>
</protein>
<dbReference type="SUPFAM" id="SSF53697">
    <property type="entry name" value="SIS domain"/>
    <property type="match status" value="1"/>
</dbReference>
<keyword evidence="4" id="KW-1185">Reference proteome</keyword>
<organism evidence="2 5">
    <name type="scientific">Companilactobacillus halodurans</name>
    <dbReference type="NCBI Taxonomy" id="2584183"/>
    <lineage>
        <taxon>Bacteria</taxon>
        <taxon>Bacillati</taxon>
        <taxon>Bacillota</taxon>
        <taxon>Bacilli</taxon>
        <taxon>Lactobacillales</taxon>
        <taxon>Lactobacillaceae</taxon>
        <taxon>Companilactobacillus</taxon>
    </lineage>
</organism>
<dbReference type="EMBL" id="VDFP01000003">
    <property type="protein sequence ID" value="MQS75262.1"/>
    <property type="molecule type" value="Genomic_DNA"/>
</dbReference>
<dbReference type="PANTHER" id="PTHR30514">
    <property type="entry name" value="GLUCOKINASE"/>
    <property type="match status" value="1"/>
</dbReference>
<dbReference type="SUPFAM" id="SSF46689">
    <property type="entry name" value="Homeodomain-like"/>
    <property type="match status" value="1"/>
</dbReference>
<dbReference type="PANTHER" id="PTHR30514:SF10">
    <property type="entry name" value="MURR_RPIR FAMILY TRANSCRIPTIONAL REGULATOR"/>
    <property type="match status" value="1"/>
</dbReference>
<dbReference type="InterPro" id="IPR000281">
    <property type="entry name" value="HTH_RpiR"/>
</dbReference>
<comment type="caution">
    <text evidence="2">The sequence shown here is derived from an EMBL/GenBank/DDBJ whole genome shotgun (WGS) entry which is preliminary data.</text>
</comment>
<evidence type="ECO:0000313" key="2">
    <source>
        <dbReference type="EMBL" id="MQS75262.1"/>
    </source>
</evidence>
<accession>A0A5P0ZM59</accession>
<dbReference type="Gene3D" id="3.40.50.10490">
    <property type="entry name" value="Glucose-6-phosphate isomerase like protein, domain 1"/>
    <property type="match status" value="1"/>
</dbReference>
<dbReference type="PROSITE" id="PS51071">
    <property type="entry name" value="HTH_RPIR"/>
    <property type="match status" value="1"/>
</dbReference>
<dbReference type="AlphaFoldDB" id="A0A5P0ZM59"/>
<proteinExistence type="predicted"/>
<evidence type="ECO:0000259" key="1">
    <source>
        <dbReference type="PROSITE" id="PS51071"/>
    </source>
</evidence>
<dbReference type="InterPro" id="IPR009057">
    <property type="entry name" value="Homeodomain-like_sf"/>
</dbReference>
<gene>
    <name evidence="3" type="ORF">FHL05_06875</name>
    <name evidence="2" type="ORF">FHL06_02485</name>
</gene>
<dbReference type="InterPro" id="IPR046348">
    <property type="entry name" value="SIS_dom_sf"/>
</dbReference>
<dbReference type="GO" id="GO:1901135">
    <property type="term" value="P:carbohydrate derivative metabolic process"/>
    <property type="evidence" value="ECO:0007669"/>
    <property type="project" value="InterPro"/>
</dbReference>
<dbReference type="GO" id="GO:0003677">
    <property type="term" value="F:DNA binding"/>
    <property type="evidence" value="ECO:0007669"/>
    <property type="project" value="InterPro"/>
</dbReference>
<evidence type="ECO:0000313" key="3">
    <source>
        <dbReference type="EMBL" id="MQS97611.1"/>
    </source>
</evidence>
<dbReference type="Proteomes" id="UP000414364">
    <property type="component" value="Unassembled WGS sequence"/>
</dbReference>
<dbReference type="Proteomes" id="UP000371423">
    <property type="component" value="Unassembled WGS sequence"/>
</dbReference>
<dbReference type="Pfam" id="PF01418">
    <property type="entry name" value="HTH_6"/>
    <property type="match status" value="1"/>
</dbReference>
<name>A0A5P0ZM59_9LACO</name>
<dbReference type="EMBL" id="VDFO01000022">
    <property type="protein sequence ID" value="MQS97611.1"/>
    <property type="molecule type" value="Genomic_DNA"/>
</dbReference>
<dbReference type="Gene3D" id="1.10.10.10">
    <property type="entry name" value="Winged helix-like DNA-binding domain superfamily/Winged helix DNA-binding domain"/>
    <property type="match status" value="1"/>
</dbReference>
<dbReference type="OrthoDB" id="1648815at2"/>
<sequence>MNIIESIEARHLKLSKSEQKVSSYIMQYPENIERFTITKLATEAHTSTSAVLRFCQTLGFQGYKDFRFEMVNFLRSGRQNRDANTVVGDYVNDYVNVMGQISQIDEKKINNLIDCLLNDQTNYFIGNYQSSLPAKELYYGLSDFGKASIYSNGYITSAHITRSMKEEDTLVLFSISGNKQNFSNFLPDIVMNMPKNSFLITLNQKAELADIFNNTIFLPGSSFSNRSVVDSQSIPMFFVELLLNLMHEEN</sequence>
<dbReference type="GO" id="GO:0003700">
    <property type="term" value="F:DNA-binding transcription factor activity"/>
    <property type="evidence" value="ECO:0007669"/>
    <property type="project" value="InterPro"/>
</dbReference>
<evidence type="ECO:0000313" key="4">
    <source>
        <dbReference type="Proteomes" id="UP000371423"/>
    </source>
</evidence>
<dbReference type="InterPro" id="IPR036388">
    <property type="entry name" value="WH-like_DNA-bd_sf"/>
</dbReference>
<dbReference type="InterPro" id="IPR047640">
    <property type="entry name" value="RpiR-like"/>
</dbReference>
<dbReference type="RefSeq" id="WP_153384673.1">
    <property type="nucleotide sequence ID" value="NZ_VDFO01000022.1"/>
</dbReference>
<reference evidence="4 5" key="1">
    <citation type="journal article" date="2019" name="Syst. Appl. Microbiol.">
        <title>Polyphasic characterization of two novel Lactobacillus spp. isolated from blown salami packages: Description of Lactobacillus halodurans sp. nov. and Lactobacillus salsicarnum sp. nov.</title>
        <authorList>
            <person name="Schuster J.A."/>
            <person name="Klingl A."/>
            <person name="Vogel R.F."/>
            <person name="Ehrmann M.A."/>
        </authorList>
    </citation>
    <scope>NUCLEOTIDE SEQUENCE [LARGE SCALE GENOMIC DNA]</scope>
    <source>
        <strain evidence="3 4">TMW 1.1920</strain>
        <strain evidence="2 5">TMW 1.2172</strain>
    </source>
</reference>
<feature type="domain" description="HTH rpiR-type" evidence="1">
    <location>
        <begin position="1"/>
        <end position="77"/>
    </location>
</feature>